<proteinExistence type="predicted"/>
<feature type="domain" description="C2H2-type" evidence="2">
    <location>
        <begin position="188"/>
        <end position="217"/>
    </location>
</feature>
<dbReference type="SUPFAM" id="SSF57667">
    <property type="entry name" value="beta-beta-alpha zinc fingers"/>
    <property type="match status" value="1"/>
</dbReference>
<dbReference type="SMART" id="SM00355">
    <property type="entry name" value="ZnF_C2H2"/>
    <property type="match status" value="2"/>
</dbReference>
<evidence type="ECO:0000313" key="3">
    <source>
        <dbReference type="EMBL" id="CAI2378291.1"/>
    </source>
</evidence>
<organism evidence="3 4">
    <name type="scientific">Euplotes crassus</name>
    <dbReference type="NCBI Taxonomy" id="5936"/>
    <lineage>
        <taxon>Eukaryota</taxon>
        <taxon>Sar</taxon>
        <taxon>Alveolata</taxon>
        <taxon>Ciliophora</taxon>
        <taxon>Intramacronucleata</taxon>
        <taxon>Spirotrichea</taxon>
        <taxon>Hypotrichia</taxon>
        <taxon>Euplotida</taxon>
        <taxon>Euplotidae</taxon>
        <taxon>Moneuplotes</taxon>
    </lineage>
</organism>
<evidence type="ECO:0000259" key="2">
    <source>
        <dbReference type="PROSITE" id="PS50157"/>
    </source>
</evidence>
<feature type="domain" description="C2H2-type" evidence="2">
    <location>
        <begin position="218"/>
        <end position="246"/>
    </location>
</feature>
<gene>
    <name evidence="3" type="ORF">ECRASSUSDP1_LOCUS19686</name>
</gene>
<dbReference type="PROSITE" id="PS00028">
    <property type="entry name" value="ZINC_FINGER_C2H2_1"/>
    <property type="match status" value="2"/>
</dbReference>
<evidence type="ECO:0000256" key="1">
    <source>
        <dbReference type="PROSITE-ProRule" id="PRU00042"/>
    </source>
</evidence>
<sequence length="247" mass="28345">MNSYIVGDNSINQTVNQLLQEVDLRKSFDQFELIRFPVEFMLIGSQEVPILCDPSKSIVGAGKQDICSKDSQINMFHLDDTPSNDKFYSSSQFCEFVQNKKQNLLKKCYQNSCSDDQINSMIDYVTRRIGGTSSSKSLPNDDITLTCESLTLNISEEDTADKRIKELQGFKCSIFSYITQQKRKKKVIRCRFGNCKKTFSRTWNFIDHARMHLKIRPHKCPSCLSSFTQKGNMLKHIHSMHPSSPSL</sequence>
<dbReference type="InterPro" id="IPR013087">
    <property type="entry name" value="Znf_C2H2_type"/>
</dbReference>
<evidence type="ECO:0000313" key="4">
    <source>
        <dbReference type="Proteomes" id="UP001295684"/>
    </source>
</evidence>
<dbReference type="AlphaFoldDB" id="A0AAD2D2Z8"/>
<keyword evidence="4" id="KW-1185">Reference proteome</keyword>
<protein>
    <recommendedName>
        <fullName evidence="2">C2H2-type domain-containing protein</fullName>
    </recommendedName>
</protein>
<dbReference type="GO" id="GO:0008270">
    <property type="term" value="F:zinc ion binding"/>
    <property type="evidence" value="ECO:0007669"/>
    <property type="project" value="UniProtKB-KW"/>
</dbReference>
<dbReference type="InterPro" id="IPR036236">
    <property type="entry name" value="Znf_C2H2_sf"/>
</dbReference>
<dbReference type="Proteomes" id="UP001295684">
    <property type="component" value="Unassembled WGS sequence"/>
</dbReference>
<keyword evidence="1" id="KW-0479">Metal-binding</keyword>
<comment type="caution">
    <text evidence="3">The sequence shown here is derived from an EMBL/GenBank/DDBJ whole genome shotgun (WGS) entry which is preliminary data.</text>
</comment>
<reference evidence="3" key="1">
    <citation type="submission" date="2023-07" db="EMBL/GenBank/DDBJ databases">
        <authorList>
            <consortium name="AG Swart"/>
            <person name="Singh M."/>
            <person name="Singh A."/>
            <person name="Seah K."/>
            <person name="Emmerich C."/>
        </authorList>
    </citation>
    <scope>NUCLEOTIDE SEQUENCE</scope>
    <source>
        <strain evidence="3">DP1</strain>
    </source>
</reference>
<keyword evidence="1" id="KW-0862">Zinc</keyword>
<dbReference type="PROSITE" id="PS50157">
    <property type="entry name" value="ZINC_FINGER_C2H2_2"/>
    <property type="match status" value="2"/>
</dbReference>
<dbReference type="Gene3D" id="3.30.160.60">
    <property type="entry name" value="Classic Zinc Finger"/>
    <property type="match status" value="1"/>
</dbReference>
<keyword evidence="1" id="KW-0863">Zinc-finger</keyword>
<accession>A0AAD2D2Z8</accession>
<dbReference type="EMBL" id="CAMPGE010020001">
    <property type="protein sequence ID" value="CAI2378291.1"/>
    <property type="molecule type" value="Genomic_DNA"/>
</dbReference>
<name>A0AAD2D2Z8_EUPCR</name>